<accession>A0A370HF56</accession>
<evidence type="ECO:0000313" key="3">
    <source>
        <dbReference type="Proteomes" id="UP000255355"/>
    </source>
</evidence>
<protein>
    <submittedName>
        <fullName evidence="2">Helix-turn-helix protein</fullName>
    </submittedName>
</protein>
<dbReference type="SUPFAM" id="SSF47413">
    <property type="entry name" value="lambda repressor-like DNA-binding domains"/>
    <property type="match status" value="1"/>
</dbReference>
<dbReference type="GO" id="GO:0003677">
    <property type="term" value="F:DNA binding"/>
    <property type="evidence" value="ECO:0007669"/>
    <property type="project" value="InterPro"/>
</dbReference>
<proteinExistence type="predicted"/>
<dbReference type="InterPro" id="IPR010982">
    <property type="entry name" value="Lambda_DNA-bd_dom_sf"/>
</dbReference>
<feature type="domain" description="HTH cro/C1-type" evidence="1">
    <location>
        <begin position="31"/>
        <end position="86"/>
    </location>
</feature>
<dbReference type="Pfam" id="PF19054">
    <property type="entry name" value="DUF5753"/>
    <property type="match status" value="1"/>
</dbReference>
<reference evidence="2 3" key="1">
    <citation type="submission" date="2018-07" db="EMBL/GenBank/DDBJ databases">
        <title>Genomic Encyclopedia of Type Strains, Phase IV (KMG-IV): sequencing the most valuable type-strain genomes for metagenomic binning, comparative biology and taxonomic classification.</title>
        <authorList>
            <person name="Goeker M."/>
        </authorList>
    </citation>
    <scope>NUCLEOTIDE SEQUENCE [LARGE SCALE GENOMIC DNA]</scope>
    <source>
        <strain evidence="2 3">DSM 44952</strain>
    </source>
</reference>
<dbReference type="AlphaFoldDB" id="A0A370HF56"/>
<gene>
    <name evidence="2" type="ORF">DFR68_101713</name>
</gene>
<dbReference type="Pfam" id="PF13560">
    <property type="entry name" value="HTH_31"/>
    <property type="match status" value="1"/>
</dbReference>
<dbReference type="CDD" id="cd00093">
    <property type="entry name" value="HTH_XRE"/>
    <property type="match status" value="1"/>
</dbReference>
<name>A0A370HF56_9NOCA</name>
<evidence type="ECO:0000313" key="2">
    <source>
        <dbReference type="EMBL" id="RDI55877.1"/>
    </source>
</evidence>
<dbReference type="InterPro" id="IPR043917">
    <property type="entry name" value="DUF5753"/>
</dbReference>
<organism evidence="2 3">
    <name type="scientific">Nocardia mexicana</name>
    <dbReference type="NCBI Taxonomy" id="279262"/>
    <lineage>
        <taxon>Bacteria</taxon>
        <taxon>Bacillati</taxon>
        <taxon>Actinomycetota</taxon>
        <taxon>Actinomycetes</taxon>
        <taxon>Mycobacteriales</taxon>
        <taxon>Nocardiaceae</taxon>
        <taxon>Nocardia</taxon>
    </lineage>
</organism>
<keyword evidence="3" id="KW-1185">Reference proteome</keyword>
<dbReference type="OrthoDB" id="4285266at2"/>
<dbReference type="Gene3D" id="1.10.260.40">
    <property type="entry name" value="lambda repressor-like DNA-binding domains"/>
    <property type="match status" value="1"/>
</dbReference>
<dbReference type="RefSeq" id="WP_068016998.1">
    <property type="nucleotide sequence ID" value="NZ_QQAZ01000001.1"/>
</dbReference>
<dbReference type="PROSITE" id="PS50943">
    <property type="entry name" value="HTH_CROC1"/>
    <property type="match status" value="1"/>
</dbReference>
<dbReference type="InterPro" id="IPR001387">
    <property type="entry name" value="Cro/C1-type_HTH"/>
</dbReference>
<sequence>MIAEPVRIGHAESLVADRGPTALRIAVGGQLRKLREDAGITREGAGEAIRGSHAKISRLELGRTGFKERDIRDLLTLYRVVDPDQREMFLDLVRKANQPGWWHRYSDLLPPWFETYLGLEHAAKSIRTFEAQLIPGLLQTEEYMRAVVALGHENSETARRVELRRRRQEILERRGGPTLWAVIDEAVLHRPIGGKDVLRAQIEHLIEMSARPNVTIQVLTYSAGGHAAAGSSFTMLRFAEQELPDIVYMEQLTSALYLDRQQDLELYRQVMDRLSVQAEAPARSRTVLKDAVAELG</sequence>
<dbReference type="STRING" id="1210089.GCA_001613165_02002"/>
<dbReference type="EMBL" id="QQAZ01000001">
    <property type="protein sequence ID" value="RDI55877.1"/>
    <property type="molecule type" value="Genomic_DNA"/>
</dbReference>
<evidence type="ECO:0000259" key="1">
    <source>
        <dbReference type="PROSITE" id="PS50943"/>
    </source>
</evidence>
<dbReference type="Proteomes" id="UP000255355">
    <property type="component" value="Unassembled WGS sequence"/>
</dbReference>
<comment type="caution">
    <text evidence="2">The sequence shown here is derived from an EMBL/GenBank/DDBJ whole genome shotgun (WGS) entry which is preliminary data.</text>
</comment>